<sequence>MATQSKASTSTGISEMEDVESPHVEARVFGIQADSSDVFVQDAHHDAVDEEQPSVFACCL</sequence>
<reference evidence="2" key="1">
    <citation type="submission" date="2021-02" db="EMBL/GenBank/DDBJ databases">
        <authorList>
            <person name="Dougan E. K."/>
            <person name="Rhodes N."/>
            <person name="Thang M."/>
            <person name="Chan C."/>
        </authorList>
    </citation>
    <scope>NUCLEOTIDE SEQUENCE</scope>
</reference>
<evidence type="ECO:0000256" key="1">
    <source>
        <dbReference type="SAM" id="MobiDB-lite"/>
    </source>
</evidence>
<dbReference type="Proteomes" id="UP000604046">
    <property type="component" value="Unassembled WGS sequence"/>
</dbReference>
<accession>A0A812S074</accession>
<name>A0A812S074_9DINO</name>
<comment type="caution">
    <text evidence="2">The sequence shown here is derived from an EMBL/GenBank/DDBJ whole genome shotgun (WGS) entry which is preliminary data.</text>
</comment>
<protein>
    <submittedName>
        <fullName evidence="2">Uncharacterized protein</fullName>
    </submittedName>
</protein>
<dbReference type="OrthoDB" id="447502at2759"/>
<proteinExistence type="predicted"/>
<keyword evidence="3" id="KW-1185">Reference proteome</keyword>
<evidence type="ECO:0000313" key="2">
    <source>
        <dbReference type="EMBL" id="CAE7462328.1"/>
    </source>
</evidence>
<organism evidence="2 3">
    <name type="scientific">Symbiodinium natans</name>
    <dbReference type="NCBI Taxonomy" id="878477"/>
    <lineage>
        <taxon>Eukaryota</taxon>
        <taxon>Sar</taxon>
        <taxon>Alveolata</taxon>
        <taxon>Dinophyceae</taxon>
        <taxon>Suessiales</taxon>
        <taxon>Symbiodiniaceae</taxon>
        <taxon>Symbiodinium</taxon>
    </lineage>
</organism>
<feature type="region of interest" description="Disordered" evidence="1">
    <location>
        <begin position="1"/>
        <end position="20"/>
    </location>
</feature>
<dbReference type="EMBL" id="CAJNDS010002406">
    <property type="protein sequence ID" value="CAE7462328.1"/>
    <property type="molecule type" value="Genomic_DNA"/>
</dbReference>
<feature type="compositionally biased region" description="Polar residues" evidence="1">
    <location>
        <begin position="1"/>
        <end position="13"/>
    </location>
</feature>
<evidence type="ECO:0000313" key="3">
    <source>
        <dbReference type="Proteomes" id="UP000604046"/>
    </source>
</evidence>
<dbReference type="AlphaFoldDB" id="A0A812S074"/>
<gene>
    <name evidence="2" type="ORF">SNAT2548_LOCUS25736</name>
</gene>